<reference evidence="2 3" key="1">
    <citation type="submission" date="2019-03" db="EMBL/GenBank/DDBJ databases">
        <title>First draft genome of Liparis tanakae, snailfish: a comprehensive survey of snailfish specific genes.</title>
        <authorList>
            <person name="Kim W."/>
            <person name="Song I."/>
            <person name="Jeong J.-H."/>
            <person name="Kim D."/>
            <person name="Kim S."/>
            <person name="Ryu S."/>
            <person name="Song J.Y."/>
            <person name="Lee S.K."/>
        </authorList>
    </citation>
    <scope>NUCLEOTIDE SEQUENCE [LARGE SCALE GENOMIC DNA]</scope>
    <source>
        <tissue evidence="2">Muscle</tissue>
    </source>
</reference>
<feature type="region of interest" description="Disordered" evidence="1">
    <location>
        <begin position="1"/>
        <end position="71"/>
    </location>
</feature>
<name>A0A4Z2FXZ0_9TELE</name>
<comment type="caution">
    <text evidence="2">The sequence shown here is derived from an EMBL/GenBank/DDBJ whole genome shotgun (WGS) entry which is preliminary data.</text>
</comment>
<accession>A0A4Z2FXZ0</accession>
<evidence type="ECO:0000313" key="3">
    <source>
        <dbReference type="Proteomes" id="UP000314294"/>
    </source>
</evidence>
<keyword evidence="3" id="KW-1185">Reference proteome</keyword>
<dbReference type="AlphaFoldDB" id="A0A4Z2FXZ0"/>
<proteinExistence type="predicted"/>
<organism evidence="2 3">
    <name type="scientific">Liparis tanakae</name>
    <name type="common">Tanaka's snailfish</name>
    <dbReference type="NCBI Taxonomy" id="230148"/>
    <lineage>
        <taxon>Eukaryota</taxon>
        <taxon>Metazoa</taxon>
        <taxon>Chordata</taxon>
        <taxon>Craniata</taxon>
        <taxon>Vertebrata</taxon>
        <taxon>Euteleostomi</taxon>
        <taxon>Actinopterygii</taxon>
        <taxon>Neopterygii</taxon>
        <taxon>Teleostei</taxon>
        <taxon>Neoteleostei</taxon>
        <taxon>Acanthomorphata</taxon>
        <taxon>Eupercaria</taxon>
        <taxon>Perciformes</taxon>
        <taxon>Cottioidei</taxon>
        <taxon>Cottales</taxon>
        <taxon>Liparidae</taxon>
        <taxon>Liparis</taxon>
    </lineage>
</organism>
<sequence length="120" mass="12455">MLHLLPLHPDVQEQASGPTHLPLFMQGGSHTPAAPGESGGLKEEAAAGRRRRGGDPGVTPAARSGYSSAPAGTSVDRALLTLGMVAFGLVRLSAGRLGDDEDDDEEEVGVISLLPFDWLT</sequence>
<dbReference type="Proteomes" id="UP000314294">
    <property type="component" value="Unassembled WGS sequence"/>
</dbReference>
<protein>
    <submittedName>
        <fullName evidence="2">Uncharacterized protein</fullName>
    </submittedName>
</protein>
<evidence type="ECO:0000256" key="1">
    <source>
        <dbReference type="SAM" id="MobiDB-lite"/>
    </source>
</evidence>
<gene>
    <name evidence="2" type="ORF">EYF80_043661</name>
</gene>
<evidence type="ECO:0000313" key="2">
    <source>
        <dbReference type="EMBL" id="TNN46156.1"/>
    </source>
</evidence>
<dbReference type="EMBL" id="SRLO01000805">
    <property type="protein sequence ID" value="TNN46156.1"/>
    <property type="molecule type" value="Genomic_DNA"/>
</dbReference>